<name>A0ABW4R592_9RHOB</name>
<reference evidence="2" key="1">
    <citation type="journal article" date="2019" name="Int. J. Syst. Evol. Microbiol.">
        <title>The Global Catalogue of Microorganisms (GCM) 10K type strain sequencing project: providing services to taxonomists for standard genome sequencing and annotation.</title>
        <authorList>
            <consortium name="The Broad Institute Genomics Platform"/>
            <consortium name="The Broad Institute Genome Sequencing Center for Infectious Disease"/>
            <person name="Wu L."/>
            <person name="Ma J."/>
        </authorList>
    </citation>
    <scope>NUCLEOTIDE SEQUENCE [LARGE SCALE GENOMIC DNA]</scope>
    <source>
        <strain evidence="2">CCUG 56029</strain>
    </source>
</reference>
<organism evidence="1 2">
    <name type="scientific">Paracoccus pacificus</name>
    <dbReference type="NCBI Taxonomy" id="1463598"/>
    <lineage>
        <taxon>Bacteria</taxon>
        <taxon>Pseudomonadati</taxon>
        <taxon>Pseudomonadota</taxon>
        <taxon>Alphaproteobacteria</taxon>
        <taxon>Rhodobacterales</taxon>
        <taxon>Paracoccaceae</taxon>
        <taxon>Paracoccus</taxon>
    </lineage>
</organism>
<sequence length="122" mass="13184">MTNDNMEESAFFARMAREIRDAADDCAALQVDMVIADQPATIGDDGIVNLQRLDQVTQILTDLAAALDVVATVKTDGTAIPAEALRRAIRLRSVFDRLSGAAPAGRNTAAERATMFHDVTFF</sequence>
<keyword evidence="2" id="KW-1185">Reference proteome</keyword>
<accession>A0ABW4R592</accession>
<evidence type="ECO:0000313" key="2">
    <source>
        <dbReference type="Proteomes" id="UP001597213"/>
    </source>
</evidence>
<evidence type="ECO:0000313" key="1">
    <source>
        <dbReference type="EMBL" id="MFD1881467.1"/>
    </source>
</evidence>
<proteinExistence type="predicted"/>
<gene>
    <name evidence="1" type="ORF">ACFSCT_07025</name>
</gene>
<dbReference type="RefSeq" id="WP_379141350.1">
    <property type="nucleotide sequence ID" value="NZ_JBHUEN010000019.1"/>
</dbReference>
<comment type="caution">
    <text evidence="1">The sequence shown here is derived from an EMBL/GenBank/DDBJ whole genome shotgun (WGS) entry which is preliminary data.</text>
</comment>
<protein>
    <submittedName>
        <fullName evidence="1">Uncharacterized protein</fullName>
    </submittedName>
</protein>
<dbReference type="Proteomes" id="UP001597213">
    <property type="component" value="Unassembled WGS sequence"/>
</dbReference>
<dbReference type="EMBL" id="JBHUEN010000019">
    <property type="protein sequence ID" value="MFD1881467.1"/>
    <property type="molecule type" value="Genomic_DNA"/>
</dbReference>